<dbReference type="SFLD" id="SFLDS00029">
    <property type="entry name" value="Radical_SAM"/>
    <property type="match status" value="1"/>
</dbReference>
<dbReference type="CDD" id="cd01335">
    <property type="entry name" value="Radical_SAM"/>
    <property type="match status" value="1"/>
</dbReference>
<accession>A8ZUL1</accession>
<sequence>MTRDRVDLKDYVVVSLWFGCNNDCTLCMLAGLRQNLPPIGFDRFREVITAVRRQGRYRNLILSGAEVTTFEELPQYVKFAASLGWFKKIQVQTNGRRLADRAYLQALVDGGVNEFFVSIHGTGAVHDTITRRPGSYHETMQGLRNLAVLNVNVITNTVLTTANCHDLENIMAVLSAERVSEFHLWNFFPMRKTDQNSLVVDLETVVGLIPRLREMLGPVARPLVLKAFPHCLSAVPGVVFDGRFPETVLPAAFWRAFDKSRFGLCVHRHRCADNLCWGLSDAYRSRFGDEQDRLFPLAGPGKESSHEA</sequence>
<dbReference type="InterPro" id="IPR058240">
    <property type="entry name" value="rSAM_sf"/>
</dbReference>
<dbReference type="OrthoDB" id="9782387at2"/>
<dbReference type="Pfam" id="PF04055">
    <property type="entry name" value="Radical_SAM"/>
    <property type="match status" value="1"/>
</dbReference>
<keyword evidence="5" id="KW-0411">Iron-sulfur</keyword>
<keyword evidence="2" id="KW-0949">S-adenosyl-L-methionine</keyword>
<comment type="cofactor">
    <cofactor evidence="1">
        <name>[4Fe-4S] cluster</name>
        <dbReference type="ChEBI" id="CHEBI:49883"/>
    </cofactor>
</comment>
<proteinExistence type="predicted"/>
<evidence type="ECO:0000259" key="6">
    <source>
        <dbReference type="PROSITE" id="PS51918"/>
    </source>
</evidence>
<dbReference type="SUPFAM" id="SSF102114">
    <property type="entry name" value="Radical SAM enzymes"/>
    <property type="match status" value="1"/>
</dbReference>
<dbReference type="PROSITE" id="PS51918">
    <property type="entry name" value="RADICAL_SAM"/>
    <property type="match status" value="1"/>
</dbReference>
<evidence type="ECO:0000256" key="1">
    <source>
        <dbReference type="ARBA" id="ARBA00001966"/>
    </source>
</evidence>
<dbReference type="GO" id="GO:0051536">
    <property type="term" value="F:iron-sulfur cluster binding"/>
    <property type="evidence" value="ECO:0007669"/>
    <property type="project" value="UniProtKB-KW"/>
</dbReference>
<dbReference type="InterPro" id="IPR050377">
    <property type="entry name" value="Radical_SAM_PqqE_MftC-like"/>
</dbReference>
<gene>
    <name evidence="7" type="ordered locus">Dole_0614</name>
</gene>
<dbReference type="GO" id="GO:0003824">
    <property type="term" value="F:catalytic activity"/>
    <property type="evidence" value="ECO:0007669"/>
    <property type="project" value="InterPro"/>
</dbReference>
<dbReference type="EMBL" id="CP000859">
    <property type="protein sequence ID" value="ABW66424.1"/>
    <property type="molecule type" value="Genomic_DNA"/>
</dbReference>
<dbReference type="Gene3D" id="3.20.20.70">
    <property type="entry name" value="Aldolase class I"/>
    <property type="match status" value="1"/>
</dbReference>
<dbReference type="KEGG" id="dol:Dole_0614"/>
<reference evidence="7 8" key="1">
    <citation type="submission" date="2007-10" db="EMBL/GenBank/DDBJ databases">
        <title>Complete sequence of Desulfococcus oleovorans Hxd3.</title>
        <authorList>
            <consortium name="US DOE Joint Genome Institute"/>
            <person name="Copeland A."/>
            <person name="Lucas S."/>
            <person name="Lapidus A."/>
            <person name="Barry K."/>
            <person name="Glavina del Rio T."/>
            <person name="Dalin E."/>
            <person name="Tice H."/>
            <person name="Pitluck S."/>
            <person name="Kiss H."/>
            <person name="Brettin T."/>
            <person name="Bruce D."/>
            <person name="Detter J.C."/>
            <person name="Han C."/>
            <person name="Schmutz J."/>
            <person name="Larimer F."/>
            <person name="Land M."/>
            <person name="Hauser L."/>
            <person name="Kyrpides N."/>
            <person name="Kim E."/>
            <person name="Wawrik B."/>
            <person name="Richardson P."/>
        </authorList>
    </citation>
    <scope>NUCLEOTIDE SEQUENCE [LARGE SCALE GENOMIC DNA]</scope>
    <source>
        <strain evidence="8">DSM 6200 / JCM 39069 / Hxd3</strain>
    </source>
</reference>
<keyword evidence="4" id="KW-0408">Iron</keyword>
<name>A8ZUL1_DESOH</name>
<dbReference type="HOGENOM" id="CLU_914758_0_0_7"/>
<evidence type="ECO:0000256" key="2">
    <source>
        <dbReference type="ARBA" id="ARBA00022691"/>
    </source>
</evidence>
<dbReference type="InterPro" id="IPR007197">
    <property type="entry name" value="rSAM"/>
</dbReference>
<dbReference type="PANTHER" id="PTHR11228:SF34">
    <property type="entry name" value="TUNGSTEN-CONTAINING ALDEHYDE FERREDOXIN OXIDOREDUCTASE COFACTOR MODIFYING PROTEIN"/>
    <property type="match status" value="1"/>
</dbReference>
<dbReference type="Proteomes" id="UP000008561">
    <property type="component" value="Chromosome"/>
</dbReference>
<evidence type="ECO:0000313" key="7">
    <source>
        <dbReference type="EMBL" id="ABW66424.1"/>
    </source>
</evidence>
<dbReference type="RefSeq" id="WP_012174043.1">
    <property type="nucleotide sequence ID" value="NC_009943.1"/>
</dbReference>
<dbReference type="eggNOG" id="COG0535">
    <property type="taxonomic scope" value="Bacteria"/>
</dbReference>
<dbReference type="GO" id="GO:0046872">
    <property type="term" value="F:metal ion binding"/>
    <property type="evidence" value="ECO:0007669"/>
    <property type="project" value="UniProtKB-KW"/>
</dbReference>
<dbReference type="PANTHER" id="PTHR11228">
    <property type="entry name" value="RADICAL SAM DOMAIN PROTEIN"/>
    <property type="match status" value="1"/>
</dbReference>
<dbReference type="InterPro" id="IPR013785">
    <property type="entry name" value="Aldolase_TIM"/>
</dbReference>
<evidence type="ECO:0000256" key="3">
    <source>
        <dbReference type="ARBA" id="ARBA00022723"/>
    </source>
</evidence>
<feature type="domain" description="Radical SAM core" evidence="6">
    <location>
        <begin position="4"/>
        <end position="219"/>
    </location>
</feature>
<keyword evidence="3" id="KW-0479">Metal-binding</keyword>
<evidence type="ECO:0000256" key="4">
    <source>
        <dbReference type="ARBA" id="ARBA00023004"/>
    </source>
</evidence>
<evidence type="ECO:0000313" key="8">
    <source>
        <dbReference type="Proteomes" id="UP000008561"/>
    </source>
</evidence>
<keyword evidence="8" id="KW-1185">Reference proteome</keyword>
<dbReference type="SFLD" id="SFLDG01067">
    <property type="entry name" value="SPASM/twitch_domain_containing"/>
    <property type="match status" value="1"/>
</dbReference>
<dbReference type="STRING" id="96561.Dole_0614"/>
<dbReference type="AlphaFoldDB" id="A8ZUL1"/>
<organism evidence="7 8">
    <name type="scientific">Desulfosudis oleivorans (strain DSM 6200 / JCM 39069 / Hxd3)</name>
    <name type="common">Desulfococcus oleovorans</name>
    <dbReference type="NCBI Taxonomy" id="96561"/>
    <lineage>
        <taxon>Bacteria</taxon>
        <taxon>Pseudomonadati</taxon>
        <taxon>Thermodesulfobacteriota</taxon>
        <taxon>Desulfobacteria</taxon>
        <taxon>Desulfobacterales</taxon>
        <taxon>Desulfosudaceae</taxon>
        <taxon>Desulfosudis</taxon>
    </lineage>
</organism>
<evidence type="ECO:0000256" key="5">
    <source>
        <dbReference type="ARBA" id="ARBA00023014"/>
    </source>
</evidence>
<protein>
    <submittedName>
        <fullName evidence="7">Radical SAM domain protein</fullName>
    </submittedName>
</protein>